<feature type="domain" description="FecR protein" evidence="2">
    <location>
        <begin position="126"/>
        <end position="218"/>
    </location>
</feature>
<dbReference type="PANTHER" id="PTHR30273">
    <property type="entry name" value="PERIPLASMIC SIGNAL SENSOR AND SIGMA FACTOR ACTIVATOR FECR-RELATED"/>
    <property type="match status" value="1"/>
</dbReference>
<reference evidence="4 5" key="1">
    <citation type="submission" date="2008-08" db="EMBL/GenBank/DDBJ databases">
        <title>Draft genome sequence of Bacteroides plebeius (DSM 17135).</title>
        <authorList>
            <person name="Sudarsanam P."/>
            <person name="Ley R."/>
            <person name="Guruge J."/>
            <person name="Turnbaugh P.J."/>
            <person name="Mahowald M."/>
            <person name="Liep D."/>
            <person name="Gordon J."/>
        </authorList>
    </citation>
    <scope>NUCLEOTIDE SEQUENCE [LARGE SCALE GENOMIC DNA]</scope>
    <source>
        <strain evidence="5">DSM 17135 / JCM 12973 / M2</strain>
    </source>
</reference>
<dbReference type="PANTHER" id="PTHR30273:SF2">
    <property type="entry name" value="PROTEIN FECR"/>
    <property type="match status" value="1"/>
</dbReference>
<name>B5CV76_PHOPM</name>
<dbReference type="InterPro" id="IPR006860">
    <property type="entry name" value="FecR"/>
</dbReference>
<dbReference type="HOGENOM" id="CLU_050192_2_3_10"/>
<gene>
    <name evidence="4" type="ORF">BACPLE_00605</name>
</gene>
<sequence length="334" mass="39093">MQHEEMKNERIDQLIAEYLSGSLTADAFQELKSWSQQSDENRMYVRNQIEVWFSSGVAAKDKVFDKEEAFARFQKRIGNKEPKVYRFPWKTFYRVAAVILIVLLPLVGYWKGQETLRQTFSDMVVEAPLGARTKLYLPDGTLVWLNAGSKITYSQGFGMDNRQLSLEGEGYFEVVHNQDLPFEIHTHEVDLRVLGTKFNFKNYSDDEEVTVSLLEGKVSLHNSLKSMSDLYLSPNEKMVLNKRTGEMVKSRTRVENSMLWTNDELFFDEELLEDIAKKLMRSYDVRIEIADSLKNRRFYGSFKVMGNTIEEVLETIASTNRMKYRYENEKYILY</sequence>
<feature type="domain" description="Protein FecR C-terminal" evidence="3">
    <location>
        <begin position="265"/>
        <end position="332"/>
    </location>
</feature>
<dbReference type="InterPro" id="IPR032508">
    <property type="entry name" value="FecR_C"/>
</dbReference>
<comment type="caution">
    <text evidence="4">The sequence shown here is derived from an EMBL/GenBank/DDBJ whole genome shotgun (WGS) entry which is preliminary data.</text>
</comment>
<feature type="transmembrane region" description="Helical" evidence="1">
    <location>
        <begin position="92"/>
        <end position="110"/>
    </location>
</feature>
<keyword evidence="1" id="KW-0812">Transmembrane</keyword>
<dbReference type="GeneID" id="43184364"/>
<dbReference type="Pfam" id="PF16344">
    <property type="entry name" value="FecR_C"/>
    <property type="match status" value="1"/>
</dbReference>
<dbReference type="FunFam" id="2.60.120.1440:FF:000001">
    <property type="entry name" value="Putative anti-sigma factor"/>
    <property type="match status" value="1"/>
</dbReference>
<dbReference type="Gene3D" id="3.55.50.30">
    <property type="match status" value="1"/>
</dbReference>
<dbReference type="Pfam" id="PF04773">
    <property type="entry name" value="FecR"/>
    <property type="match status" value="1"/>
</dbReference>
<keyword evidence="1" id="KW-1133">Transmembrane helix</keyword>
<evidence type="ECO:0000313" key="4">
    <source>
        <dbReference type="EMBL" id="EDY96928.1"/>
    </source>
</evidence>
<dbReference type="EMBL" id="ABQC02000010">
    <property type="protein sequence ID" value="EDY96928.1"/>
    <property type="molecule type" value="Genomic_DNA"/>
</dbReference>
<evidence type="ECO:0000259" key="3">
    <source>
        <dbReference type="Pfam" id="PF16344"/>
    </source>
</evidence>
<dbReference type="Proteomes" id="UP000003452">
    <property type="component" value="Unassembled WGS sequence"/>
</dbReference>
<protein>
    <submittedName>
        <fullName evidence="4">Sigma factor regulatory protein, FecR/PupR family</fullName>
    </submittedName>
</protein>
<dbReference type="OrthoDB" id="676789at2"/>
<evidence type="ECO:0000313" key="5">
    <source>
        <dbReference type="Proteomes" id="UP000003452"/>
    </source>
</evidence>
<dbReference type="PIRSF" id="PIRSF018266">
    <property type="entry name" value="FecR"/>
    <property type="match status" value="1"/>
</dbReference>
<organism evidence="4 5">
    <name type="scientific">Phocaeicola plebeius (strain DSM 17135 / JCM 12973 / CCUG 54634 / M2)</name>
    <name type="common">Bacteroides plebeius</name>
    <dbReference type="NCBI Taxonomy" id="484018"/>
    <lineage>
        <taxon>Bacteria</taxon>
        <taxon>Pseudomonadati</taxon>
        <taxon>Bacteroidota</taxon>
        <taxon>Bacteroidia</taxon>
        <taxon>Bacteroidales</taxon>
        <taxon>Bacteroidaceae</taxon>
        <taxon>Phocaeicola</taxon>
    </lineage>
</organism>
<dbReference type="Gene3D" id="2.60.120.1440">
    <property type="match status" value="1"/>
</dbReference>
<proteinExistence type="predicted"/>
<keyword evidence="1" id="KW-0472">Membrane</keyword>
<accession>B5CV76</accession>
<dbReference type="GO" id="GO:0016989">
    <property type="term" value="F:sigma factor antagonist activity"/>
    <property type="evidence" value="ECO:0007669"/>
    <property type="project" value="TreeGrafter"/>
</dbReference>
<dbReference type="InterPro" id="IPR012373">
    <property type="entry name" value="Ferrdict_sens_TM"/>
</dbReference>
<dbReference type="AlphaFoldDB" id="B5CV76"/>
<reference evidence="4 5" key="2">
    <citation type="submission" date="2008-08" db="EMBL/GenBank/DDBJ databases">
        <authorList>
            <person name="Fulton L."/>
            <person name="Clifton S."/>
            <person name="Fulton B."/>
            <person name="Xu J."/>
            <person name="Minx P."/>
            <person name="Pepin K.H."/>
            <person name="Johnson M."/>
            <person name="Thiruvilangam P."/>
            <person name="Bhonagiri V."/>
            <person name="Nash W.E."/>
            <person name="Mardis E.R."/>
            <person name="Wilson R.K."/>
        </authorList>
    </citation>
    <scope>NUCLEOTIDE SEQUENCE [LARGE SCALE GENOMIC DNA]</scope>
    <source>
        <strain evidence="5">DSM 17135 / JCM 12973 / M2</strain>
    </source>
</reference>
<dbReference type="eggNOG" id="COG3712">
    <property type="taxonomic scope" value="Bacteria"/>
</dbReference>
<dbReference type="RefSeq" id="WP_007560183.1">
    <property type="nucleotide sequence ID" value="NZ_DS990126.1"/>
</dbReference>
<evidence type="ECO:0000256" key="1">
    <source>
        <dbReference type="SAM" id="Phobius"/>
    </source>
</evidence>
<evidence type="ECO:0000259" key="2">
    <source>
        <dbReference type="Pfam" id="PF04773"/>
    </source>
</evidence>